<evidence type="ECO:0000256" key="4">
    <source>
        <dbReference type="ARBA" id="ARBA00023125"/>
    </source>
</evidence>
<keyword evidence="3" id="KW-0805">Transcription regulation</keyword>
<feature type="compositionally biased region" description="Low complexity" evidence="7">
    <location>
        <begin position="134"/>
        <end position="144"/>
    </location>
</feature>
<evidence type="ECO:0000313" key="9">
    <source>
        <dbReference type="EMBL" id="RJE26156.1"/>
    </source>
</evidence>
<evidence type="ECO:0000256" key="5">
    <source>
        <dbReference type="ARBA" id="ARBA00023163"/>
    </source>
</evidence>
<keyword evidence="5" id="KW-0804">Transcription</keyword>
<evidence type="ECO:0000256" key="2">
    <source>
        <dbReference type="ARBA" id="ARBA00022833"/>
    </source>
</evidence>
<keyword evidence="6" id="KW-0539">Nucleus</keyword>
<reference evidence="10" key="1">
    <citation type="submission" date="2017-02" db="EMBL/GenBank/DDBJ databases">
        <authorList>
            <person name="Tafer H."/>
            <person name="Lopandic K."/>
        </authorList>
    </citation>
    <scope>NUCLEOTIDE SEQUENCE [LARGE SCALE GENOMIC DNA]</scope>
    <source>
        <strain evidence="10">CBS 366.77</strain>
    </source>
</reference>
<dbReference type="InterPro" id="IPR001138">
    <property type="entry name" value="Zn2Cys6_DnaBD"/>
</dbReference>
<accession>A0A3A2ZSX6</accession>
<dbReference type="GO" id="GO:0005634">
    <property type="term" value="C:nucleus"/>
    <property type="evidence" value="ECO:0007669"/>
    <property type="project" value="UniProtKB-SubCell"/>
</dbReference>
<keyword evidence="10" id="KW-1185">Reference proteome</keyword>
<dbReference type="GO" id="GO:0000976">
    <property type="term" value="F:transcription cis-regulatory region binding"/>
    <property type="evidence" value="ECO:0007669"/>
    <property type="project" value="TreeGrafter"/>
</dbReference>
<dbReference type="AlphaFoldDB" id="A0A3A2ZSX6"/>
<dbReference type="InterPro" id="IPR036864">
    <property type="entry name" value="Zn2-C6_fun-type_DNA-bd_sf"/>
</dbReference>
<feature type="domain" description="Zn(2)-C6 fungal-type" evidence="8">
    <location>
        <begin position="20"/>
        <end position="50"/>
    </location>
</feature>
<name>A0A3A2ZSX6_9EURO</name>
<evidence type="ECO:0000256" key="6">
    <source>
        <dbReference type="ARBA" id="ARBA00023242"/>
    </source>
</evidence>
<evidence type="ECO:0000256" key="1">
    <source>
        <dbReference type="ARBA" id="ARBA00004123"/>
    </source>
</evidence>
<evidence type="ECO:0000313" key="10">
    <source>
        <dbReference type="Proteomes" id="UP000266188"/>
    </source>
</evidence>
<keyword evidence="4" id="KW-0238">DNA-binding</keyword>
<dbReference type="GO" id="GO:0008270">
    <property type="term" value="F:zinc ion binding"/>
    <property type="evidence" value="ECO:0007669"/>
    <property type="project" value="InterPro"/>
</dbReference>
<evidence type="ECO:0000256" key="3">
    <source>
        <dbReference type="ARBA" id="ARBA00023015"/>
    </source>
</evidence>
<feature type="region of interest" description="Disordered" evidence="7">
    <location>
        <begin position="587"/>
        <end position="609"/>
    </location>
</feature>
<feature type="compositionally biased region" description="Polar residues" evidence="7">
    <location>
        <begin position="120"/>
        <end position="133"/>
    </location>
</feature>
<gene>
    <name evidence="9" type="ORF">PHISCL_01506</name>
</gene>
<protein>
    <recommendedName>
        <fullName evidence="8">Zn(2)-C6 fungal-type domain-containing protein</fullName>
    </recommendedName>
</protein>
<dbReference type="EMBL" id="MVGC01000028">
    <property type="protein sequence ID" value="RJE26156.1"/>
    <property type="molecule type" value="Genomic_DNA"/>
</dbReference>
<comment type="caution">
    <text evidence="9">The sequence shown here is derived from an EMBL/GenBank/DDBJ whole genome shotgun (WGS) entry which is preliminary data.</text>
</comment>
<sequence>MEGTETQADSGGRPAPYGRACANCARAKCRCILRNNGGSCERCFRLQKECAPSATRKRRRPNYHAATARLEQKVDGLVSILKASNGSFGPFDIHSSSPLPSPAKPVAGGLENSNKDESVLPNSGHYQTSTMNNHHQYQQYQKHLQLQDHGPQTPVSTSSSSSFPYILPHGAEPSPEEAEQYFQIFRTKHLSFLPFIRLGQEMTSRKLRHERPFLWLCIMADSSTNVAQQNAIGQTVREIAAREIIMEGERSMDLLLGLLCFIGWGHFRFSMGPLLTVLSHLCISLTLDLELQKRCPMDGNISHIFPRSMPSQFQGKIRIPEQRNIEHRRTALACYFLTSSAASFHSRVESLSWSPYLEECLKVLENSKEAPGDSLLVYFVKVQRIINNATTVRVQMRDTETEESTRIIGQYISSLNGQLTTLKSQIPAHLVTNKILQTMNFHTEITINELILMRIHHVPLSTNADPQTMNSLYTCLNAVKSWLDTILQFEGTDYATFPFFFWKQFRSVILTLIRLTSLKDPAWDTNIVRRTVNLPAALDQIGRKLGYLQNRDGEKAEGQDNAFTKSVTLVNGLKNWSRSVYNETGADAEIPSSSPSIITDSLPSTSGDGLQQSASVSAFADMDAFFSFDQEFWGGDMFGLWPNF</sequence>
<dbReference type="OrthoDB" id="1600564at2759"/>
<dbReference type="Gene3D" id="4.10.240.10">
    <property type="entry name" value="Zn(2)-C6 fungal-type DNA-binding domain"/>
    <property type="match status" value="1"/>
</dbReference>
<feature type="compositionally biased region" description="Low complexity" evidence="7">
    <location>
        <begin position="590"/>
        <end position="606"/>
    </location>
</feature>
<proteinExistence type="predicted"/>
<evidence type="ECO:0000256" key="7">
    <source>
        <dbReference type="SAM" id="MobiDB-lite"/>
    </source>
</evidence>
<organism evidence="9 10">
    <name type="scientific">Aspergillus sclerotialis</name>
    <dbReference type="NCBI Taxonomy" id="2070753"/>
    <lineage>
        <taxon>Eukaryota</taxon>
        <taxon>Fungi</taxon>
        <taxon>Dikarya</taxon>
        <taxon>Ascomycota</taxon>
        <taxon>Pezizomycotina</taxon>
        <taxon>Eurotiomycetes</taxon>
        <taxon>Eurotiomycetidae</taxon>
        <taxon>Eurotiales</taxon>
        <taxon>Aspergillaceae</taxon>
        <taxon>Aspergillus</taxon>
        <taxon>Aspergillus subgen. Polypaecilum</taxon>
    </lineage>
</organism>
<dbReference type="PANTHER" id="PTHR31845">
    <property type="entry name" value="FINGER DOMAIN PROTEIN, PUTATIVE-RELATED"/>
    <property type="match status" value="1"/>
</dbReference>
<dbReference type="CDD" id="cd12148">
    <property type="entry name" value="fungal_TF_MHR"/>
    <property type="match status" value="1"/>
</dbReference>
<evidence type="ECO:0000259" key="8">
    <source>
        <dbReference type="PROSITE" id="PS00463"/>
    </source>
</evidence>
<dbReference type="PROSITE" id="PS00463">
    <property type="entry name" value="ZN2_CY6_FUNGAL_1"/>
    <property type="match status" value="1"/>
</dbReference>
<keyword evidence="2" id="KW-0862">Zinc</keyword>
<dbReference type="InterPro" id="IPR051089">
    <property type="entry name" value="prtT"/>
</dbReference>
<feature type="region of interest" description="Disordered" evidence="7">
    <location>
        <begin position="93"/>
        <end position="162"/>
    </location>
</feature>
<dbReference type="PANTHER" id="PTHR31845:SF32">
    <property type="entry name" value="MISCELLANEOUS ZN(II)2CYS6 TRANSCRIPTION FACTOR (EUROFUNG)-RELATED"/>
    <property type="match status" value="1"/>
</dbReference>
<dbReference type="GO" id="GO:0000981">
    <property type="term" value="F:DNA-binding transcription factor activity, RNA polymerase II-specific"/>
    <property type="evidence" value="ECO:0007669"/>
    <property type="project" value="InterPro"/>
</dbReference>
<comment type="subcellular location">
    <subcellularLocation>
        <location evidence="1">Nucleus</location>
    </subcellularLocation>
</comment>
<dbReference type="Proteomes" id="UP000266188">
    <property type="component" value="Unassembled WGS sequence"/>
</dbReference>